<protein>
    <submittedName>
        <fullName evidence="2">Uncharacterized protein</fullName>
    </submittedName>
</protein>
<sequence>LVFVDLDISTQADEAQSSRVPVPLPEDPYETFREAYLVGTDTKSELIKGQEEDEEVEDSSDSDSESKDAKDEGPTVKDEDPAAGDEGLTAGDEALTAISEPFGLGYGELRRQEIALAEGQMPSVFEIHPEDGIAYIDVPTYPPPAPPVQTPPSPEWTSATPVTAETKGFFTKLGAQVEMHGGFIRDHTVRLWELSPDLFERYDRDVGSYLLASRVVVRDVGDERSCYYFGAGEEP</sequence>
<feature type="compositionally biased region" description="Acidic residues" evidence="1">
    <location>
        <begin position="51"/>
        <end position="63"/>
    </location>
</feature>
<comment type="caution">
    <text evidence="2">The sequence shown here is derived from an EMBL/GenBank/DDBJ whole genome shotgun (WGS) entry which is preliminary data.</text>
</comment>
<dbReference type="EMBL" id="BKCJ010393581">
    <property type="protein sequence ID" value="GFA25640.1"/>
    <property type="molecule type" value="Genomic_DNA"/>
</dbReference>
<accession>A0A699JCX7</accession>
<feature type="region of interest" description="Disordered" evidence="1">
    <location>
        <begin position="1"/>
        <end position="88"/>
    </location>
</feature>
<proteinExistence type="predicted"/>
<evidence type="ECO:0000256" key="1">
    <source>
        <dbReference type="SAM" id="MobiDB-lite"/>
    </source>
</evidence>
<name>A0A699JCX7_TANCI</name>
<evidence type="ECO:0000313" key="2">
    <source>
        <dbReference type="EMBL" id="GFA25640.1"/>
    </source>
</evidence>
<feature type="non-terminal residue" evidence="2">
    <location>
        <position position="1"/>
    </location>
</feature>
<feature type="compositionally biased region" description="Basic and acidic residues" evidence="1">
    <location>
        <begin position="64"/>
        <end position="80"/>
    </location>
</feature>
<dbReference type="AlphaFoldDB" id="A0A699JCX7"/>
<gene>
    <name evidence="2" type="ORF">Tci_597612</name>
</gene>
<organism evidence="2">
    <name type="scientific">Tanacetum cinerariifolium</name>
    <name type="common">Dalmatian daisy</name>
    <name type="synonym">Chrysanthemum cinerariifolium</name>
    <dbReference type="NCBI Taxonomy" id="118510"/>
    <lineage>
        <taxon>Eukaryota</taxon>
        <taxon>Viridiplantae</taxon>
        <taxon>Streptophyta</taxon>
        <taxon>Embryophyta</taxon>
        <taxon>Tracheophyta</taxon>
        <taxon>Spermatophyta</taxon>
        <taxon>Magnoliopsida</taxon>
        <taxon>eudicotyledons</taxon>
        <taxon>Gunneridae</taxon>
        <taxon>Pentapetalae</taxon>
        <taxon>asterids</taxon>
        <taxon>campanulids</taxon>
        <taxon>Asterales</taxon>
        <taxon>Asteraceae</taxon>
        <taxon>Asteroideae</taxon>
        <taxon>Anthemideae</taxon>
        <taxon>Anthemidinae</taxon>
        <taxon>Tanacetum</taxon>
    </lineage>
</organism>
<feature type="compositionally biased region" description="Polar residues" evidence="1">
    <location>
        <begin position="8"/>
        <end position="19"/>
    </location>
</feature>
<reference evidence="2" key="1">
    <citation type="journal article" date="2019" name="Sci. Rep.">
        <title>Draft genome of Tanacetum cinerariifolium, the natural source of mosquito coil.</title>
        <authorList>
            <person name="Yamashiro T."/>
            <person name="Shiraishi A."/>
            <person name="Satake H."/>
            <person name="Nakayama K."/>
        </authorList>
    </citation>
    <scope>NUCLEOTIDE SEQUENCE</scope>
</reference>